<name>A0A8H6N1S2_9PEZI</name>
<keyword evidence="2" id="KW-0732">Signal</keyword>
<feature type="chain" id="PRO_5034644892" description="GPI anchored serine-threonine rich protein" evidence="2">
    <location>
        <begin position="16"/>
        <end position="216"/>
    </location>
</feature>
<keyword evidence="4" id="KW-1185">Reference proteome</keyword>
<dbReference type="Proteomes" id="UP000652219">
    <property type="component" value="Unassembled WGS sequence"/>
</dbReference>
<comment type="caution">
    <text evidence="3">The sequence shown here is derived from an EMBL/GenBank/DDBJ whole genome shotgun (WGS) entry which is preliminary data.</text>
</comment>
<protein>
    <recommendedName>
        <fullName evidence="5">GPI anchored serine-threonine rich protein</fullName>
    </recommendedName>
</protein>
<reference evidence="3 4" key="1">
    <citation type="journal article" date="2020" name="Phytopathology">
        <title>Genome Sequence Resources of Colletotrichum truncatum, C. plurivorum, C. musicola, and C. sojae: Four Species Pathogenic to Soybean (Glycine max).</title>
        <authorList>
            <person name="Rogerio F."/>
            <person name="Boufleur T.R."/>
            <person name="Ciampi-Guillardi M."/>
            <person name="Sukno S.A."/>
            <person name="Thon M.R."/>
            <person name="Massola Junior N.S."/>
            <person name="Baroncelli R."/>
        </authorList>
    </citation>
    <scope>NUCLEOTIDE SEQUENCE [LARGE SCALE GENOMIC DNA]</scope>
    <source>
        <strain evidence="3 4">LFN0009</strain>
    </source>
</reference>
<accession>A0A8H6N1S2</accession>
<proteinExistence type="predicted"/>
<organism evidence="3 4">
    <name type="scientific">Colletotrichum sojae</name>
    <dbReference type="NCBI Taxonomy" id="2175907"/>
    <lineage>
        <taxon>Eukaryota</taxon>
        <taxon>Fungi</taxon>
        <taxon>Dikarya</taxon>
        <taxon>Ascomycota</taxon>
        <taxon>Pezizomycotina</taxon>
        <taxon>Sordariomycetes</taxon>
        <taxon>Hypocreomycetidae</taxon>
        <taxon>Glomerellales</taxon>
        <taxon>Glomerellaceae</taxon>
        <taxon>Colletotrichum</taxon>
        <taxon>Colletotrichum orchidearum species complex</taxon>
    </lineage>
</organism>
<feature type="signal peptide" evidence="2">
    <location>
        <begin position="1"/>
        <end position="15"/>
    </location>
</feature>
<dbReference type="AlphaFoldDB" id="A0A8H6N1S2"/>
<dbReference type="EMBL" id="WIGN01000023">
    <property type="protein sequence ID" value="KAF6817189.1"/>
    <property type="molecule type" value="Genomic_DNA"/>
</dbReference>
<evidence type="ECO:0008006" key="5">
    <source>
        <dbReference type="Google" id="ProtNLM"/>
    </source>
</evidence>
<evidence type="ECO:0000256" key="2">
    <source>
        <dbReference type="SAM" id="SignalP"/>
    </source>
</evidence>
<evidence type="ECO:0000313" key="4">
    <source>
        <dbReference type="Proteomes" id="UP000652219"/>
    </source>
</evidence>
<evidence type="ECO:0000313" key="3">
    <source>
        <dbReference type="EMBL" id="KAF6817189.1"/>
    </source>
</evidence>
<feature type="region of interest" description="Disordered" evidence="1">
    <location>
        <begin position="109"/>
        <end position="145"/>
    </location>
</feature>
<gene>
    <name evidence="3" type="ORF">CSOJ01_02609</name>
</gene>
<evidence type="ECO:0000256" key="1">
    <source>
        <dbReference type="SAM" id="MobiDB-lite"/>
    </source>
</evidence>
<sequence>MILLALLTLPAFTAAAHSPGQPLQARSGGPACLPHEAPCFRGCIEPDKVQCCSDPAQPDPWTCPLGWECGGGPRFGCWDRRPKTTSTTPPPPPIIITVTPTATPPATRAGWISTDLGPVPSDATRKRSGGADEGGSTAPVEAGDSTTLTGRETCAIVSLAATAERDGAPGRSLDGPCPRSLVATVAVGVSEAVRGGCWGSAFVVGVAAVVVLHGAF</sequence>